<name>A0A1T4QKX0_9GAMM</name>
<dbReference type="SUPFAM" id="SSF101756">
    <property type="entry name" value="Hypothetical protein YgiW"/>
    <property type="match status" value="1"/>
</dbReference>
<dbReference type="EMBL" id="JAYXUG010000002">
    <property type="protein sequence ID" value="MEC6830882.1"/>
    <property type="molecule type" value="Genomic_DNA"/>
</dbReference>
<evidence type="ECO:0000313" key="7">
    <source>
        <dbReference type="Proteomes" id="UP001306119"/>
    </source>
</evidence>
<feature type="signal peptide" evidence="3">
    <location>
        <begin position="1"/>
        <end position="19"/>
    </location>
</feature>
<dbReference type="PANTHER" id="PTHR36571:SF1">
    <property type="entry name" value="PROTEIN YGIW"/>
    <property type="match status" value="1"/>
</dbReference>
<dbReference type="EMBL" id="FUWP01000003">
    <property type="protein sequence ID" value="SKA04423.1"/>
    <property type="molecule type" value="Genomic_DNA"/>
</dbReference>
<dbReference type="Pfam" id="PF04076">
    <property type="entry name" value="BOF"/>
    <property type="match status" value="1"/>
</dbReference>
<dbReference type="PANTHER" id="PTHR36571">
    <property type="entry name" value="PROTEIN YGIW"/>
    <property type="match status" value="1"/>
</dbReference>
<reference evidence="4 7" key="2">
    <citation type="submission" date="2024-01" db="EMBL/GenBank/DDBJ databases">
        <title>Active colonisers of the gastrointestinal tract of Atlantic salmon farmed in a warm water region.</title>
        <authorList>
            <person name="Bowman J.P."/>
        </authorList>
    </citation>
    <scope>NUCLEOTIDE SEQUENCE [LARGE SCALE GENOMIC DNA]</scope>
    <source>
        <strain evidence="4 7">S3MW1</strain>
    </source>
</reference>
<organism evidence="5 6">
    <name type="scientific">Photobacterium toruni</name>
    <dbReference type="NCBI Taxonomy" id="1935446"/>
    <lineage>
        <taxon>Bacteria</taxon>
        <taxon>Pseudomonadati</taxon>
        <taxon>Pseudomonadota</taxon>
        <taxon>Gammaproteobacteria</taxon>
        <taxon>Vibrionales</taxon>
        <taxon>Vibrionaceae</taxon>
        <taxon>Photobacterium</taxon>
    </lineage>
</organism>
<dbReference type="RefSeq" id="WP_080173936.1">
    <property type="nucleotide sequence ID" value="NZ_AP024855.1"/>
</dbReference>
<feature type="region of interest" description="Disordered" evidence="2">
    <location>
        <begin position="23"/>
        <end position="42"/>
    </location>
</feature>
<dbReference type="NCBIfam" id="NF033674">
    <property type="entry name" value="stress_OB_fold"/>
    <property type="match status" value="1"/>
</dbReference>
<keyword evidence="1 3" id="KW-0732">Signal</keyword>
<dbReference type="InterPro" id="IPR005220">
    <property type="entry name" value="CarO-like"/>
</dbReference>
<gene>
    <name evidence="5" type="ORF">CZ814_01049</name>
    <name evidence="4" type="ORF">VXS06_03805</name>
</gene>
<protein>
    <submittedName>
        <fullName evidence="4">NirD/YgiW/YdeI family stress tolerance protein</fullName>
    </submittedName>
</protein>
<dbReference type="Proteomes" id="UP000191116">
    <property type="component" value="Unassembled WGS sequence"/>
</dbReference>
<proteinExistence type="predicted"/>
<sequence>MKKLLVASVLVFSSMSVMAAQQSNQGGFSGPQEAAPLAQNQGGFNGPSAIPVLNTVKAASQADDNAAVELTGHIISSIGKEDYMFKDATGEMKIEIDHKDWHGMTVTPATKIIIRGEVDKDWTVRTIDVDSVTLAK</sequence>
<evidence type="ECO:0000313" key="4">
    <source>
        <dbReference type="EMBL" id="MEC6830882.1"/>
    </source>
</evidence>
<accession>A0A1T4QKX0</accession>
<dbReference type="InterPro" id="IPR036700">
    <property type="entry name" value="BOBF_sf"/>
</dbReference>
<dbReference type="OrthoDB" id="598245at2"/>
<keyword evidence="7" id="KW-1185">Reference proteome</keyword>
<dbReference type="Proteomes" id="UP001306119">
    <property type="component" value="Unassembled WGS sequence"/>
</dbReference>
<evidence type="ECO:0000313" key="6">
    <source>
        <dbReference type="Proteomes" id="UP000191116"/>
    </source>
</evidence>
<dbReference type="Gene3D" id="2.40.50.200">
    <property type="entry name" value="Bacterial OB-fold"/>
    <property type="match status" value="1"/>
</dbReference>
<evidence type="ECO:0000256" key="2">
    <source>
        <dbReference type="SAM" id="MobiDB-lite"/>
    </source>
</evidence>
<evidence type="ECO:0000256" key="3">
    <source>
        <dbReference type="SAM" id="SignalP"/>
    </source>
</evidence>
<feature type="chain" id="PRO_5012549564" evidence="3">
    <location>
        <begin position="20"/>
        <end position="136"/>
    </location>
</feature>
<reference evidence="5 6" key="1">
    <citation type="submission" date="2017-02" db="EMBL/GenBank/DDBJ databases">
        <authorList>
            <person name="Peterson S.W."/>
        </authorList>
    </citation>
    <scope>NUCLEOTIDE SEQUENCE [LARGE SCALE GENOMIC DNA]</scope>
    <source>
        <strain evidence="5 6">CECT 9189</strain>
    </source>
</reference>
<dbReference type="AlphaFoldDB" id="A0A1T4QKX0"/>
<evidence type="ECO:0000256" key="1">
    <source>
        <dbReference type="ARBA" id="ARBA00022729"/>
    </source>
</evidence>
<evidence type="ECO:0000313" key="5">
    <source>
        <dbReference type="EMBL" id="SKA04423.1"/>
    </source>
</evidence>